<evidence type="ECO:0000313" key="3">
    <source>
        <dbReference type="Proteomes" id="UP000045706"/>
    </source>
</evidence>
<dbReference type="Proteomes" id="UP000045706">
    <property type="component" value="Unassembled WGS sequence"/>
</dbReference>
<feature type="signal peptide" evidence="1">
    <location>
        <begin position="1"/>
        <end position="22"/>
    </location>
</feature>
<reference evidence="3" key="1">
    <citation type="submission" date="2015-05" db="EMBL/GenBank/DDBJ databases">
        <authorList>
            <person name="Fogelqvist Johan"/>
        </authorList>
    </citation>
    <scope>NUCLEOTIDE SEQUENCE [LARGE SCALE GENOMIC DNA]</scope>
</reference>
<dbReference type="AlphaFoldDB" id="A0A0G4KY03"/>
<accession>A0A0G4KY03</accession>
<protein>
    <submittedName>
        <fullName evidence="2">Uncharacterized protein</fullName>
    </submittedName>
</protein>
<gene>
    <name evidence="2" type="ORF">BN1723_017401</name>
</gene>
<organism evidence="2 3">
    <name type="scientific">Verticillium longisporum</name>
    <name type="common">Verticillium dahliae var. longisporum</name>
    <dbReference type="NCBI Taxonomy" id="100787"/>
    <lineage>
        <taxon>Eukaryota</taxon>
        <taxon>Fungi</taxon>
        <taxon>Dikarya</taxon>
        <taxon>Ascomycota</taxon>
        <taxon>Pezizomycotina</taxon>
        <taxon>Sordariomycetes</taxon>
        <taxon>Hypocreomycetidae</taxon>
        <taxon>Glomerellales</taxon>
        <taxon>Plectosphaerellaceae</taxon>
        <taxon>Verticillium</taxon>
    </lineage>
</organism>
<feature type="chain" id="PRO_5002566208" evidence="1">
    <location>
        <begin position="23"/>
        <end position="60"/>
    </location>
</feature>
<evidence type="ECO:0000256" key="1">
    <source>
        <dbReference type="SAM" id="SignalP"/>
    </source>
</evidence>
<name>A0A0G4KY03_VERLO</name>
<keyword evidence="1" id="KW-0732">Signal</keyword>
<dbReference type="EMBL" id="CVQI01005225">
    <property type="protein sequence ID" value="CRK14659.1"/>
    <property type="molecule type" value="Genomic_DNA"/>
</dbReference>
<evidence type="ECO:0000313" key="2">
    <source>
        <dbReference type="EMBL" id="CRK14659.1"/>
    </source>
</evidence>
<sequence>MQLHIICSAMAAMLSFGIAVQASPLRCSDFDRDLILSGKAQPEICCSYGICKGDVVVRGG</sequence>
<proteinExistence type="predicted"/>